<feature type="domain" description="EAL" evidence="2">
    <location>
        <begin position="1"/>
        <end position="226"/>
    </location>
</feature>
<sequence>MVIDMLNTVPVTEEPIISEPARNEIFVARQPIFDSDLNVYAYELLFRDANANVAEIVDGNSASSQVMINAFLDIGLETITDNRISFINLTRDFIVGQLPLLMPPEVVVLEILEDVEVDDELLTSLKAFSEKGYTLALDDYVFTEDKEPLFDIIDIVKIDILECDRSKLEAEVKKLKAKNIKLLAEKVETHEEFEMCKSLGFDYFQGYFISKPKVMSGQSLKPNRLSLLKILAILEDPDCDISELEALISQDVTISYKILRIINSALYNLQREIASVKQAIVALGLKTVREWLVIIVLTDIDDKPHELIALCLQRARMMQSLSEMAGINGDTAFTTGLFSSIDAIMDQSMEDVLNELPLSTEITDALLQRSGALGELLDIVMHYERGEWKDIDEGKQNSHDLGSYYLESLFWSTELFKQIDRK</sequence>
<dbReference type="InterPro" id="IPR014408">
    <property type="entry name" value="dGMP_Pdiesterase_EAL/HD-GYP"/>
</dbReference>
<dbReference type="InterPro" id="IPR013976">
    <property type="entry name" value="HDOD"/>
</dbReference>
<keyword evidence="1" id="KW-0175">Coiled coil</keyword>
<evidence type="ECO:0000259" key="3">
    <source>
        <dbReference type="PROSITE" id="PS51833"/>
    </source>
</evidence>
<dbReference type="Gene3D" id="1.10.3210.10">
    <property type="entry name" value="Hypothetical protein af1432"/>
    <property type="match status" value="1"/>
</dbReference>
<dbReference type="PROSITE" id="PS50883">
    <property type="entry name" value="EAL"/>
    <property type="match status" value="1"/>
</dbReference>
<dbReference type="InterPro" id="IPR001633">
    <property type="entry name" value="EAL_dom"/>
</dbReference>
<dbReference type="SUPFAM" id="SSF109604">
    <property type="entry name" value="HD-domain/PDEase-like"/>
    <property type="match status" value="1"/>
</dbReference>
<dbReference type="PIRSF" id="PIRSF003180">
    <property type="entry name" value="DiGMPpdiest_YuxH"/>
    <property type="match status" value="1"/>
</dbReference>
<dbReference type="InterPro" id="IPR035919">
    <property type="entry name" value="EAL_sf"/>
</dbReference>
<reference evidence="5" key="1">
    <citation type="submission" date="2017-08" db="EMBL/GenBank/DDBJ databases">
        <title>A dynamic microbial community with high functional redundancy inhabits the cold, oxic subseafloor aquifer.</title>
        <authorList>
            <person name="Tully B.J."/>
            <person name="Wheat C.G."/>
            <person name="Glazer B.T."/>
            <person name="Huber J.A."/>
        </authorList>
    </citation>
    <scope>NUCLEOTIDE SEQUENCE [LARGE SCALE GENOMIC DNA]</scope>
</reference>
<dbReference type="Pfam" id="PF00563">
    <property type="entry name" value="EAL"/>
    <property type="match status" value="1"/>
</dbReference>
<dbReference type="SUPFAM" id="SSF141868">
    <property type="entry name" value="EAL domain-like"/>
    <property type="match status" value="1"/>
</dbReference>
<dbReference type="PANTHER" id="PTHR33525:SF4">
    <property type="entry name" value="CYCLIC DI-GMP PHOSPHODIESTERASE CDGJ"/>
    <property type="match status" value="1"/>
</dbReference>
<dbReference type="EMBL" id="NVVJ01000010">
    <property type="protein sequence ID" value="PCJ26635.1"/>
    <property type="molecule type" value="Genomic_DNA"/>
</dbReference>
<accession>A0A2A5B591</accession>
<gene>
    <name evidence="4" type="ORF">COA96_04770</name>
</gene>
<dbReference type="InterPro" id="IPR052340">
    <property type="entry name" value="RNase_Y/CdgJ"/>
</dbReference>
<feature type="domain" description="HDOD" evidence="3">
    <location>
        <begin position="220"/>
        <end position="404"/>
    </location>
</feature>
<protein>
    <recommendedName>
        <fullName evidence="6">HDOD domain-containing protein</fullName>
    </recommendedName>
</protein>
<dbReference type="AlphaFoldDB" id="A0A2A5B591"/>
<evidence type="ECO:0008006" key="6">
    <source>
        <dbReference type="Google" id="ProtNLM"/>
    </source>
</evidence>
<evidence type="ECO:0000313" key="4">
    <source>
        <dbReference type="EMBL" id="PCJ26635.1"/>
    </source>
</evidence>
<organism evidence="4 5">
    <name type="scientific">SAR86 cluster bacterium</name>
    <dbReference type="NCBI Taxonomy" id="2030880"/>
    <lineage>
        <taxon>Bacteria</taxon>
        <taxon>Pseudomonadati</taxon>
        <taxon>Pseudomonadota</taxon>
        <taxon>Gammaproteobacteria</taxon>
        <taxon>SAR86 cluster</taxon>
    </lineage>
</organism>
<dbReference type="SMART" id="SM00052">
    <property type="entry name" value="EAL"/>
    <property type="match status" value="1"/>
</dbReference>
<dbReference type="Gene3D" id="3.20.20.450">
    <property type="entry name" value="EAL domain"/>
    <property type="match status" value="1"/>
</dbReference>
<proteinExistence type="predicted"/>
<evidence type="ECO:0000259" key="2">
    <source>
        <dbReference type="PROSITE" id="PS50883"/>
    </source>
</evidence>
<evidence type="ECO:0000256" key="1">
    <source>
        <dbReference type="SAM" id="Coils"/>
    </source>
</evidence>
<evidence type="ECO:0000313" key="5">
    <source>
        <dbReference type="Proteomes" id="UP000218327"/>
    </source>
</evidence>
<feature type="coiled-coil region" evidence="1">
    <location>
        <begin position="158"/>
        <end position="185"/>
    </location>
</feature>
<name>A0A2A5B591_9GAMM</name>
<dbReference type="Proteomes" id="UP000218327">
    <property type="component" value="Unassembled WGS sequence"/>
</dbReference>
<dbReference type="PANTHER" id="PTHR33525">
    <property type="match status" value="1"/>
</dbReference>
<dbReference type="PROSITE" id="PS51833">
    <property type="entry name" value="HDOD"/>
    <property type="match status" value="1"/>
</dbReference>
<dbReference type="Pfam" id="PF08668">
    <property type="entry name" value="HDOD"/>
    <property type="match status" value="1"/>
</dbReference>
<comment type="caution">
    <text evidence="4">The sequence shown here is derived from an EMBL/GenBank/DDBJ whole genome shotgun (WGS) entry which is preliminary data.</text>
</comment>